<keyword evidence="2" id="KW-0067">ATP-binding</keyword>
<dbReference type="GO" id="GO:0005737">
    <property type="term" value="C:cytoplasm"/>
    <property type="evidence" value="ECO:0007669"/>
    <property type="project" value="TreeGrafter"/>
</dbReference>
<accession>A0AAD5H281</accession>
<dbReference type="CDD" id="cd14003">
    <property type="entry name" value="STKc_AMPK-like"/>
    <property type="match status" value="1"/>
</dbReference>
<evidence type="ECO:0000313" key="4">
    <source>
        <dbReference type="EMBL" id="KAI7841504.1"/>
    </source>
</evidence>
<evidence type="ECO:0000259" key="3">
    <source>
        <dbReference type="PROSITE" id="PS50011"/>
    </source>
</evidence>
<protein>
    <recommendedName>
        <fullName evidence="3">Protein kinase domain-containing protein</fullName>
    </recommendedName>
</protein>
<dbReference type="Pfam" id="PF00069">
    <property type="entry name" value="Pkinase"/>
    <property type="match status" value="1"/>
</dbReference>
<gene>
    <name evidence="4" type="ORF">COHA_004897</name>
</gene>
<dbReference type="Proteomes" id="UP001205105">
    <property type="component" value="Unassembled WGS sequence"/>
</dbReference>
<dbReference type="EMBL" id="JADXDR010000063">
    <property type="protein sequence ID" value="KAI7841504.1"/>
    <property type="molecule type" value="Genomic_DNA"/>
</dbReference>
<dbReference type="PANTHER" id="PTHR24346">
    <property type="entry name" value="MAP/MICROTUBULE AFFINITY-REGULATING KINASE"/>
    <property type="match status" value="1"/>
</dbReference>
<feature type="domain" description="Protein kinase" evidence="3">
    <location>
        <begin position="16"/>
        <end position="281"/>
    </location>
</feature>
<dbReference type="FunFam" id="1.10.510.10:FF:000571">
    <property type="entry name" value="Maternal embryonic leucine zipper kinase"/>
    <property type="match status" value="1"/>
</dbReference>
<dbReference type="AlphaFoldDB" id="A0AAD5H281"/>
<evidence type="ECO:0000256" key="2">
    <source>
        <dbReference type="ARBA" id="ARBA00022840"/>
    </source>
</evidence>
<comment type="caution">
    <text evidence="4">The sequence shown here is derived from an EMBL/GenBank/DDBJ whole genome shotgun (WGS) entry which is preliminary data.</text>
</comment>
<dbReference type="PROSITE" id="PS50011">
    <property type="entry name" value="PROTEIN_KINASE_DOM"/>
    <property type="match status" value="1"/>
</dbReference>
<proteinExistence type="predicted"/>
<sequence length="348" mass="39822">MAQAAPADPLEGHPRYRKIKDINKGSFGFVVLAENLESREQVAIKFTRVDTESDVKHAHREIMNHQRLLHPHVVQLKEVFSAKPYLALVMEFVPNGDMFQYVVSRRGLPESEARWFFQQLMLGMDYCHRKGVMSRDIKLENTLLVLQPDKKPLLKLCDFGYSKHDTLDSIAKSKVGTPGYTAPEVIQNIRGYDGKMADVWSAGVMLYTMLYARYPFERPEDKKLNQHDRLQRILHRIIKVDYVFPDSPAISPECRDLIQRILVANPAQRLTIAQIFQHPWVQQDLPQGSLEYNNWALALQVQPAQGDDEVRAVVGDVYSAAKAQAMTAATYTGDDDVIDSQEYRDYKS</sequence>
<dbReference type="InterPro" id="IPR011009">
    <property type="entry name" value="Kinase-like_dom_sf"/>
</dbReference>
<evidence type="ECO:0000313" key="5">
    <source>
        <dbReference type="Proteomes" id="UP001205105"/>
    </source>
</evidence>
<reference evidence="4" key="1">
    <citation type="submission" date="2020-11" db="EMBL/GenBank/DDBJ databases">
        <title>Chlorella ohadii genome sequencing and assembly.</title>
        <authorList>
            <person name="Murik O."/>
            <person name="Treves H."/>
            <person name="Kedem I."/>
            <person name="Shotland Y."/>
            <person name="Kaplan A."/>
        </authorList>
    </citation>
    <scope>NUCLEOTIDE SEQUENCE</scope>
    <source>
        <strain evidence="4">1</strain>
    </source>
</reference>
<dbReference type="SUPFAM" id="SSF56112">
    <property type="entry name" value="Protein kinase-like (PK-like)"/>
    <property type="match status" value="1"/>
</dbReference>
<dbReference type="PANTHER" id="PTHR24346:SF92">
    <property type="entry name" value="SNF1-RELATED PROTEIN KINASE 2.6"/>
    <property type="match status" value="1"/>
</dbReference>
<organism evidence="4 5">
    <name type="scientific">Chlorella ohadii</name>
    <dbReference type="NCBI Taxonomy" id="2649997"/>
    <lineage>
        <taxon>Eukaryota</taxon>
        <taxon>Viridiplantae</taxon>
        <taxon>Chlorophyta</taxon>
        <taxon>core chlorophytes</taxon>
        <taxon>Trebouxiophyceae</taxon>
        <taxon>Chlorellales</taxon>
        <taxon>Chlorellaceae</taxon>
        <taxon>Chlorella clade</taxon>
        <taxon>Chlorella</taxon>
    </lineage>
</organism>
<dbReference type="GO" id="GO:0004674">
    <property type="term" value="F:protein serine/threonine kinase activity"/>
    <property type="evidence" value="ECO:0007669"/>
    <property type="project" value="TreeGrafter"/>
</dbReference>
<keyword evidence="1" id="KW-0547">Nucleotide-binding</keyword>
<keyword evidence="5" id="KW-1185">Reference proteome</keyword>
<name>A0AAD5H281_9CHLO</name>
<evidence type="ECO:0000256" key="1">
    <source>
        <dbReference type="ARBA" id="ARBA00022741"/>
    </source>
</evidence>
<dbReference type="SMART" id="SM00220">
    <property type="entry name" value="S_TKc"/>
    <property type="match status" value="1"/>
</dbReference>
<dbReference type="InterPro" id="IPR000719">
    <property type="entry name" value="Prot_kinase_dom"/>
</dbReference>
<dbReference type="Gene3D" id="1.10.510.10">
    <property type="entry name" value="Transferase(Phosphotransferase) domain 1"/>
    <property type="match status" value="1"/>
</dbReference>
<dbReference type="GO" id="GO:0005524">
    <property type="term" value="F:ATP binding"/>
    <property type="evidence" value="ECO:0007669"/>
    <property type="project" value="UniProtKB-KW"/>
</dbReference>
<dbReference type="GO" id="GO:0035556">
    <property type="term" value="P:intracellular signal transduction"/>
    <property type="evidence" value="ECO:0007669"/>
    <property type="project" value="TreeGrafter"/>
</dbReference>